<dbReference type="EMBL" id="MN739105">
    <property type="protein sequence ID" value="QHS89119.1"/>
    <property type="molecule type" value="Genomic_DNA"/>
</dbReference>
<organism evidence="2">
    <name type="scientific">viral metagenome</name>
    <dbReference type="NCBI Taxonomy" id="1070528"/>
    <lineage>
        <taxon>unclassified sequences</taxon>
        <taxon>metagenomes</taxon>
        <taxon>organismal metagenomes</taxon>
    </lineage>
</organism>
<name>A0A6C0BC27_9ZZZZ</name>
<feature type="region of interest" description="Disordered" evidence="1">
    <location>
        <begin position="98"/>
        <end position="138"/>
    </location>
</feature>
<reference evidence="2" key="1">
    <citation type="journal article" date="2020" name="Nature">
        <title>Giant virus diversity and host interactions through global metagenomics.</title>
        <authorList>
            <person name="Schulz F."/>
            <person name="Roux S."/>
            <person name="Paez-Espino D."/>
            <person name="Jungbluth S."/>
            <person name="Walsh D.A."/>
            <person name="Denef V.J."/>
            <person name="McMahon K.D."/>
            <person name="Konstantinidis K.T."/>
            <person name="Eloe-Fadrosh E.A."/>
            <person name="Kyrpides N.C."/>
            <person name="Woyke T."/>
        </authorList>
    </citation>
    <scope>NUCLEOTIDE SEQUENCE</scope>
    <source>
        <strain evidence="2">GVMAG-M-3300010158-59</strain>
    </source>
</reference>
<protein>
    <submittedName>
        <fullName evidence="2">Uncharacterized protein</fullName>
    </submittedName>
</protein>
<dbReference type="AlphaFoldDB" id="A0A6C0BC27"/>
<evidence type="ECO:0000313" key="2">
    <source>
        <dbReference type="EMBL" id="QHS89119.1"/>
    </source>
</evidence>
<feature type="compositionally biased region" description="Basic residues" evidence="1">
    <location>
        <begin position="109"/>
        <end position="138"/>
    </location>
</feature>
<sequence length="138" mass="16098">MASEDIFLAYATDGKITSSGLKNLWKTMIKEKSLEGAKWDNITEEELQKMINDVSPDDPTGIDPYHFNSTINEENPISWKWKQLADYIREMDENQKVSSPILVFGGPGKKYRSKKTRKSRKSRKTKTRKSRRKRRSKK</sequence>
<proteinExistence type="predicted"/>
<evidence type="ECO:0000256" key="1">
    <source>
        <dbReference type="SAM" id="MobiDB-lite"/>
    </source>
</evidence>
<accession>A0A6C0BC27</accession>